<evidence type="ECO:0000256" key="1">
    <source>
        <dbReference type="ARBA" id="ARBA00005817"/>
    </source>
</evidence>
<comment type="caution">
    <text evidence="3">The sequence shown here is derived from an EMBL/GenBank/DDBJ whole genome shotgun (WGS) entry which is preliminary data.</text>
</comment>
<dbReference type="PANTHER" id="PTHR43153">
    <property type="entry name" value="ELECTRON TRANSFER FLAVOPROTEIN ALPHA"/>
    <property type="match status" value="1"/>
</dbReference>
<dbReference type="PANTHER" id="PTHR43153:SF1">
    <property type="entry name" value="ELECTRON TRANSFER FLAVOPROTEIN SUBUNIT ALPHA, MITOCHONDRIAL"/>
    <property type="match status" value="1"/>
</dbReference>
<dbReference type="InterPro" id="IPR014730">
    <property type="entry name" value="ETF_a/b_N"/>
</dbReference>
<dbReference type="Gene3D" id="3.40.50.1220">
    <property type="entry name" value="TPP-binding domain"/>
    <property type="match status" value="1"/>
</dbReference>
<dbReference type="SUPFAM" id="SSF52467">
    <property type="entry name" value="DHS-like NAD/FAD-binding domain"/>
    <property type="match status" value="1"/>
</dbReference>
<dbReference type="Pfam" id="PF00766">
    <property type="entry name" value="ETF_alpha"/>
    <property type="match status" value="1"/>
</dbReference>
<dbReference type="InterPro" id="IPR001308">
    <property type="entry name" value="ETF_a/FixB"/>
</dbReference>
<comment type="similarity">
    <text evidence="1">Belongs to the ETF alpha-subunit/FixB family.</text>
</comment>
<dbReference type="InterPro" id="IPR014731">
    <property type="entry name" value="ETF_asu_C"/>
</dbReference>
<dbReference type="SUPFAM" id="SSF52402">
    <property type="entry name" value="Adenine nucleotide alpha hydrolases-like"/>
    <property type="match status" value="1"/>
</dbReference>
<name>A0ABT1RMN9_9FIRM</name>
<dbReference type="Proteomes" id="UP001524502">
    <property type="component" value="Unassembled WGS sequence"/>
</dbReference>
<sequence>MKKSEIKKVMVYDQGLAGQPHPSFWQNMAKLQRLLQGEQVEFVRLCCHCENPQQAVLSIEQVIKAESPDLLVIAATPLGEEVAPALGVRLKTGVAAHCADIVINGEDRIAYMVPAFGGKVIGEIFIPGSRPAIATVKPGVFSYDKKDAADYREILCDCISEDSCGLRIVETEEIAQQQSAIEKAELIFCGGFGIGSKESWQKLEALAKKTGGGAGCTRPVVDMDWGPDEYYMIGTSGKTVRPKVYIGFGISGAAHHLCGIKDADIIISINNDKNAEVFAASDYKAVLDANQVIDRLAEKL</sequence>
<proteinExistence type="inferred from homology"/>
<keyword evidence="4" id="KW-1185">Reference proteome</keyword>
<protein>
    <submittedName>
        <fullName evidence="3">Electron transfer flavoprotein subunit alpha/FixB family protein</fullName>
    </submittedName>
</protein>
<evidence type="ECO:0000313" key="4">
    <source>
        <dbReference type="Proteomes" id="UP001524502"/>
    </source>
</evidence>
<feature type="domain" description="Electron transfer flavoprotein alpha/beta-subunit N-terminal" evidence="2">
    <location>
        <begin position="9"/>
        <end position="168"/>
    </location>
</feature>
<dbReference type="RefSeq" id="WP_256131640.1">
    <property type="nucleotide sequence ID" value="NZ_JANFXK010000006.1"/>
</dbReference>
<organism evidence="3 4">
    <name type="scientific">Anaerovorax odorimutans</name>
    <dbReference type="NCBI Taxonomy" id="109327"/>
    <lineage>
        <taxon>Bacteria</taxon>
        <taxon>Bacillati</taxon>
        <taxon>Bacillota</taxon>
        <taxon>Clostridia</taxon>
        <taxon>Peptostreptococcales</taxon>
        <taxon>Anaerovoracaceae</taxon>
        <taxon>Anaerovorax</taxon>
    </lineage>
</organism>
<dbReference type="SMART" id="SM00893">
    <property type="entry name" value="ETF"/>
    <property type="match status" value="1"/>
</dbReference>
<dbReference type="InterPro" id="IPR029035">
    <property type="entry name" value="DHS-like_NAD/FAD-binding_dom"/>
</dbReference>
<dbReference type="InterPro" id="IPR014729">
    <property type="entry name" value="Rossmann-like_a/b/a_fold"/>
</dbReference>
<dbReference type="EMBL" id="JANFXK010000006">
    <property type="protein sequence ID" value="MCQ4636451.1"/>
    <property type="molecule type" value="Genomic_DNA"/>
</dbReference>
<dbReference type="Pfam" id="PF01012">
    <property type="entry name" value="ETF"/>
    <property type="match status" value="1"/>
</dbReference>
<accession>A0ABT1RMN9</accession>
<evidence type="ECO:0000313" key="3">
    <source>
        <dbReference type="EMBL" id="MCQ4636451.1"/>
    </source>
</evidence>
<dbReference type="Gene3D" id="3.40.50.620">
    <property type="entry name" value="HUPs"/>
    <property type="match status" value="1"/>
</dbReference>
<evidence type="ECO:0000259" key="2">
    <source>
        <dbReference type="SMART" id="SM00893"/>
    </source>
</evidence>
<dbReference type="PIRSF" id="PIRSF000089">
    <property type="entry name" value="Electra_flavoP_a"/>
    <property type="match status" value="1"/>
</dbReference>
<gene>
    <name evidence="3" type="ORF">NE619_06900</name>
</gene>
<reference evidence="3 4" key="1">
    <citation type="submission" date="2022-06" db="EMBL/GenBank/DDBJ databases">
        <title>Isolation of gut microbiota from human fecal samples.</title>
        <authorList>
            <person name="Pamer E.G."/>
            <person name="Barat B."/>
            <person name="Waligurski E."/>
            <person name="Medina S."/>
            <person name="Paddock L."/>
            <person name="Mostad J."/>
        </authorList>
    </citation>
    <scope>NUCLEOTIDE SEQUENCE [LARGE SCALE GENOMIC DNA]</scope>
    <source>
        <strain evidence="3 4">SL.3.17</strain>
    </source>
</reference>